<dbReference type="AlphaFoldDB" id="A0AAV4LWU5"/>
<feature type="region of interest" description="Disordered" evidence="1">
    <location>
        <begin position="1"/>
        <end position="112"/>
    </location>
</feature>
<evidence type="ECO:0000313" key="3">
    <source>
        <dbReference type="Proteomes" id="UP001497744"/>
    </source>
</evidence>
<accession>A0AAV4LWU5</accession>
<feature type="compositionally biased region" description="Basic and acidic residues" evidence="1">
    <location>
        <begin position="1"/>
        <end position="21"/>
    </location>
</feature>
<evidence type="ECO:0000313" key="2">
    <source>
        <dbReference type="EMBL" id="GIX64633.1"/>
    </source>
</evidence>
<gene>
    <name evidence="2" type="ORF">BcabD6B2_40680</name>
</gene>
<feature type="compositionally biased region" description="Low complexity" evidence="1">
    <location>
        <begin position="78"/>
        <end position="91"/>
    </location>
</feature>
<organism evidence="2 3">
    <name type="scientific">Babesia caballi</name>
    <dbReference type="NCBI Taxonomy" id="5871"/>
    <lineage>
        <taxon>Eukaryota</taxon>
        <taxon>Sar</taxon>
        <taxon>Alveolata</taxon>
        <taxon>Apicomplexa</taxon>
        <taxon>Aconoidasida</taxon>
        <taxon>Piroplasmida</taxon>
        <taxon>Babesiidae</taxon>
        <taxon>Babesia</taxon>
    </lineage>
</organism>
<dbReference type="PANTHER" id="PTHR33828">
    <property type="entry name" value="OS05G0596200 PROTEIN"/>
    <property type="match status" value="1"/>
</dbReference>
<name>A0AAV4LWU5_BABCB</name>
<dbReference type="PANTHER" id="PTHR33828:SF2">
    <property type="entry name" value="NUCLEOLIN"/>
    <property type="match status" value="1"/>
</dbReference>
<dbReference type="Proteomes" id="UP001497744">
    <property type="component" value="Unassembled WGS sequence"/>
</dbReference>
<keyword evidence="3" id="KW-1185">Reference proteome</keyword>
<dbReference type="EMBL" id="BPLF01000003">
    <property type="protein sequence ID" value="GIX64633.1"/>
    <property type="molecule type" value="Genomic_DNA"/>
</dbReference>
<feature type="compositionally biased region" description="Basic and acidic residues" evidence="1">
    <location>
        <begin position="59"/>
        <end position="75"/>
    </location>
</feature>
<comment type="caution">
    <text evidence="2">The sequence shown here is derived from an EMBL/GenBank/DDBJ whole genome shotgun (WGS) entry which is preliminary data.</text>
</comment>
<proteinExistence type="predicted"/>
<sequence length="563" mass="59364">MAKAEGEKVKRAKKEAADSKPKARPSQAGGKEAKKTSAKADSGAKAEKKAVKKTTGKATAKESKKGAKKATEKKASAKAKSTTRKTAAVKAEIAPTAFNKPGQRHVTPPKGDGTRGFYESLYEANPHSVVAIVYCVEHGLFGGHKHQQLLERYQELRKQGFLKGGSGGIRPSAVQFLQKFKPKAANDVLRNLESVVQHQVDGPLIHGNGALANALQKHVHQDHAAARGQQVNERVTHLLPAQQNGAAVVQSRLAAAVLGSQQKQVPGQSERLGDEEETLRVGVGCEEALLQACAFAVSLFDLEAHPHERLGAPHHAAGQLQLGLDAELAAQVYHELAALVEAHYVLGADGAGGQGDEELVELLLAVLLHLVQRRDVVHGALLDFLLDVAEGVQGLVAGFDGVPELAVLADGAPGGGSDQVVETNQLAPVAHGSRAGFAEAVGVDDVPLLRCGFLALLRVGSVALGIALLAAPHAHVACVPLAGVVLQARVLADLRQVDAQDLVEGVVVHEGLPLEVFLCAHYALCVALERALRYLPRFVRLGHPLGHQVDEVRVQAVESESAV</sequence>
<dbReference type="GeneID" id="94196114"/>
<dbReference type="RefSeq" id="XP_067716702.1">
    <property type="nucleotide sequence ID" value="XM_067860601.1"/>
</dbReference>
<protein>
    <submittedName>
        <fullName evidence="2">High mobility group b1, putative</fullName>
    </submittedName>
</protein>
<evidence type="ECO:0000256" key="1">
    <source>
        <dbReference type="SAM" id="MobiDB-lite"/>
    </source>
</evidence>
<reference evidence="2 3" key="1">
    <citation type="submission" date="2021-06" db="EMBL/GenBank/DDBJ databases">
        <title>Genome sequence of Babesia caballi.</title>
        <authorList>
            <person name="Yamagishi J."/>
            <person name="Kidaka T."/>
            <person name="Ochi A."/>
        </authorList>
    </citation>
    <scope>NUCLEOTIDE SEQUENCE [LARGE SCALE GENOMIC DNA]</scope>
    <source>
        <strain evidence="2">USDA-D6B2</strain>
    </source>
</reference>